<reference evidence="1" key="1">
    <citation type="submission" date="2023-07" db="EMBL/GenBank/DDBJ databases">
        <authorList>
            <consortium name="AG Swart"/>
            <person name="Singh M."/>
            <person name="Singh A."/>
            <person name="Seah K."/>
            <person name="Emmerich C."/>
        </authorList>
    </citation>
    <scope>NUCLEOTIDE SEQUENCE</scope>
    <source>
        <strain evidence="1">DP1</strain>
    </source>
</reference>
<gene>
    <name evidence="1" type="ORF">ECRASSUSDP1_LOCUS21236</name>
</gene>
<sequence length="245" mass="28460">MELKNKEVELKIEETQEKIIKRIIYSYIKRISYDGNSEIEKLTWVCSDYNQIYSNLFVKKMNLFNIKGANLVTAMKLNNKKAFENLVKHPIFRSISCLSLSFQNPNGKGNFAYYYRRVIKFIPRVITSLTLKSCEIHQIHFKRIIQAGRHLEELIFIQCNITDTSLKLNDSLHYSIKIIGFKATNTTQSILHAEKTIKAFLGAASSTNLVSSLTHLCLSPTSLYEYMEDYIRSLSFTNLRVCRMF</sequence>
<evidence type="ECO:0000313" key="1">
    <source>
        <dbReference type="EMBL" id="CAI2379818.1"/>
    </source>
</evidence>
<evidence type="ECO:0000313" key="2">
    <source>
        <dbReference type="Proteomes" id="UP001295684"/>
    </source>
</evidence>
<organism evidence="1 2">
    <name type="scientific">Euplotes crassus</name>
    <dbReference type="NCBI Taxonomy" id="5936"/>
    <lineage>
        <taxon>Eukaryota</taxon>
        <taxon>Sar</taxon>
        <taxon>Alveolata</taxon>
        <taxon>Ciliophora</taxon>
        <taxon>Intramacronucleata</taxon>
        <taxon>Spirotrichea</taxon>
        <taxon>Hypotrichia</taxon>
        <taxon>Euplotida</taxon>
        <taxon>Euplotidae</taxon>
        <taxon>Moneuplotes</taxon>
    </lineage>
</organism>
<protein>
    <submittedName>
        <fullName evidence="1">Uncharacterized protein</fullName>
    </submittedName>
</protein>
<name>A0AAD1XVT3_EUPCR</name>
<dbReference type="EMBL" id="CAMPGE010021687">
    <property type="protein sequence ID" value="CAI2379818.1"/>
    <property type="molecule type" value="Genomic_DNA"/>
</dbReference>
<dbReference type="Proteomes" id="UP001295684">
    <property type="component" value="Unassembled WGS sequence"/>
</dbReference>
<proteinExistence type="predicted"/>
<comment type="caution">
    <text evidence="1">The sequence shown here is derived from an EMBL/GenBank/DDBJ whole genome shotgun (WGS) entry which is preliminary data.</text>
</comment>
<accession>A0AAD1XVT3</accession>
<keyword evidence="2" id="KW-1185">Reference proteome</keyword>
<dbReference type="AlphaFoldDB" id="A0AAD1XVT3"/>